<gene>
    <name evidence="4" type="ORF">SAMN05444392_101286</name>
</gene>
<keyword evidence="5" id="KW-1185">Reference proteome</keyword>
<dbReference type="OrthoDB" id="9811622at2"/>
<dbReference type="AlphaFoldDB" id="A0A1M4T395"/>
<dbReference type="Gene3D" id="3.40.190.10">
    <property type="entry name" value="Periplasmic binding protein-like II"/>
    <property type="match status" value="2"/>
</dbReference>
<protein>
    <submittedName>
        <fullName evidence="4">Carbohydrate ABC transporter substrate-binding protein, CUT1 family</fullName>
    </submittedName>
</protein>
<evidence type="ECO:0000256" key="2">
    <source>
        <dbReference type="ARBA" id="ARBA00022448"/>
    </source>
</evidence>
<name>A0A1M4T395_9BACL</name>
<evidence type="ECO:0000256" key="1">
    <source>
        <dbReference type="ARBA" id="ARBA00008520"/>
    </source>
</evidence>
<evidence type="ECO:0000313" key="4">
    <source>
        <dbReference type="EMBL" id="SHE38911.1"/>
    </source>
</evidence>
<accession>A0A1M4T395</accession>
<dbReference type="PANTHER" id="PTHR43649:SF34">
    <property type="entry name" value="ABC TRANSPORTER PERIPLASMIC-BINDING PROTEIN YCJN-RELATED"/>
    <property type="match status" value="1"/>
</dbReference>
<dbReference type="InterPro" id="IPR006059">
    <property type="entry name" value="SBP"/>
</dbReference>
<dbReference type="Pfam" id="PF01547">
    <property type="entry name" value="SBP_bac_1"/>
    <property type="match status" value="1"/>
</dbReference>
<dbReference type="STRING" id="112248.SAMN05444392_101286"/>
<dbReference type="RefSeq" id="WP_073150789.1">
    <property type="nucleotide sequence ID" value="NZ_FQVL01000001.1"/>
</dbReference>
<dbReference type="Proteomes" id="UP000184476">
    <property type="component" value="Unassembled WGS sequence"/>
</dbReference>
<dbReference type="InterPro" id="IPR050490">
    <property type="entry name" value="Bact_solute-bd_prot1"/>
</dbReference>
<dbReference type="SUPFAM" id="SSF53850">
    <property type="entry name" value="Periplasmic binding protein-like II"/>
    <property type="match status" value="1"/>
</dbReference>
<evidence type="ECO:0000256" key="3">
    <source>
        <dbReference type="ARBA" id="ARBA00022729"/>
    </source>
</evidence>
<dbReference type="PANTHER" id="PTHR43649">
    <property type="entry name" value="ARABINOSE-BINDING PROTEIN-RELATED"/>
    <property type="match status" value="1"/>
</dbReference>
<organism evidence="4 5">
    <name type="scientific">Seinonella peptonophila</name>
    <dbReference type="NCBI Taxonomy" id="112248"/>
    <lineage>
        <taxon>Bacteria</taxon>
        <taxon>Bacillati</taxon>
        <taxon>Bacillota</taxon>
        <taxon>Bacilli</taxon>
        <taxon>Bacillales</taxon>
        <taxon>Thermoactinomycetaceae</taxon>
        <taxon>Seinonella</taxon>
    </lineage>
</organism>
<keyword evidence="2" id="KW-0813">Transport</keyword>
<keyword evidence="3" id="KW-0732">Signal</keyword>
<evidence type="ECO:0000313" key="5">
    <source>
        <dbReference type="Proteomes" id="UP000184476"/>
    </source>
</evidence>
<proteinExistence type="inferred from homology"/>
<dbReference type="EMBL" id="FQVL01000001">
    <property type="protein sequence ID" value="SHE38911.1"/>
    <property type="molecule type" value="Genomic_DNA"/>
</dbReference>
<reference evidence="4 5" key="1">
    <citation type="submission" date="2016-11" db="EMBL/GenBank/DDBJ databases">
        <authorList>
            <person name="Jaros S."/>
            <person name="Januszkiewicz K."/>
            <person name="Wedrychowicz H."/>
        </authorList>
    </citation>
    <scope>NUCLEOTIDE SEQUENCE [LARGE SCALE GENOMIC DNA]</scope>
    <source>
        <strain evidence="4 5">DSM 44666</strain>
    </source>
</reference>
<comment type="similarity">
    <text evidence="1">Belongs to the bacterial solute-binding protein 1 family.</text>
</comment>
<sequence length="380" mass="42456">MIKLRGIAWDHVRGFAPLVATSKEFQQRNSELSIIWDKHSLKDFEDFPVEILAETYDLILLDHPSIGENVKKGVIVPLDEWISSSVLEEQAQNSVGPSYQSYHWEGHQWAFAIDAAAQVSAYRSDLLNRMDLSVPTTWDEVLNLVSKLPKTIKMAIPLNSTHAFCSFLTIYSNFNNSNSVDSIETQLAMEVLDLLQFLSNQTHAELRYSNPIQVLDRMSSTNDIAYVPIIFGYCNYSQANFRTFPIHFADIPSKQQTPIGGVLGGVGLAISAHSKHIEAACQYAEFVSNVQSQQGTYFTSGGQPGHLQAWSNTRINELSNHFFARTIHTMEGASMRPRAAGSIHLQEQAGQSIHRFLSGQQTCLDTAQSICQLFDAILTK</sequence>